<sequence>MPRWFAPARYGGELRGSEELLQLIRTLGRRDFTVALGHVKTYLGAVSVWVAGRPEQAAALAARVTAGAVVSLAATERAHGSDLLAGELRAGRTPRGWRLDGEKWLINNATRAELVCVLARTDEAGGSRGFSLFLVDKARLAPDSWRPLAGVPTHGVRGADISGIAFTGAELPEDALIGAEGEGLEIILKGFQITRTLCSAMSLGMTDHALRIALDFARTHLLYRRPLAELPHAARTLAESYADLLAMEAVSLVATRSLHTLTEEQSAVSAVVKYLVPTLGDEVVGELRGLLGARAMLTEDFADGAFQKVERDHRIVGIFDGSTAVNLNSLINQFPVLTRGYRKGLADRDAVAAAARLDGPTPELDHGRLTLYARSGSSVVQSLPDAVERARATAPPAVVARAEQLLALADEVHGELAAHRHSARAVPETAFASARRYALVYAGAASLHLWLENAGTARARGPLWADAAWLDAVLARLLRRLTGTADLDDADGPALDRLLPALHAQFEEGALFSLLPCPLGRAARPRCPRSASPPSRRPRPRSRYDRPADRRRRRRPLDPAGPDPDLARVDRLEALLGDPDDAANPLGLHAVLAADERGELLPEGERALRDFGLGAEFVPAAYGGRFVRADRFALLMRSLFRRDCALGIGHGVTSFIAGLPVWADGSDTQRYRAAGLLLGGGRIVAAYTELDHGSDFSRVSLAARPAPGGGYLLDGGKQLVNNVGRAEAAVVFARTDERPGSRGHSHLLVDLDALPADRVDRTARYATSGVRGCLLGGVDFDACPVPADALLGTEGGAMETVLKVFQVTRSVLPGMVVGVGDTQLRAVLDFAGQRLLYGQPMHELPEVRSALTGAFLDLLICDALSVVGARSLHLLPAEASVRSAAVKYLVPRFLQDSSYRLGVLLGARSYLREGPYAVFQKAARDLPVVALAHASGAVCLSTIVPQLPRLAERAWQPALRGDASFQEAPRTLFRLHEPLPALDFGRLELTARGADSLAGHLPVLARELAEEARSRPELAELADLAGLFARELDELARRSVALPPRDRTPVAGRRAFLLAQRYALLLAAAACLGVWRAATPSDGFVADPLWAASALHRLAERLGLRRGPLPEPAVRQLFAELAERHETGRTLDLFRGRLARRAAPSHGVQGAI</sequence>
<dbReference type="AlphaFoldDB" id="A0A4D4MX41"/>
<dbReference type="InterPro" id="IPR009075">
    <property type="entry name" value="AcylCo_DH/oxidase_C"/>
</dbReference>
<dbReference type="STRING" id="33903.AQJ43_04270"/>
<dbReference type="InterPro" id="IPR037069">
    <property type="entry name" value="AcylCoA_DH/ox_N_sf"/>
</dbReference>
<dbReference type="CDD" id="cd00567">
    <property type="entry name" value="ACAD"/>
    <property type="match status" value="2"/>
</dbReference>
<dbReference type="Proteomes" id="UP000299211">
    <property type="component" value="Unassembled WGS sequence"/>
</dbReference>
<dbReference type="Gene3D" id="1.10.540.10">
    <property type="entry name" value="Acyl-CoA dehydrogenase/oxidase, N-terminal domain"/>
    <property type="match status" value="1"/>
</dbReference>
<dbReference type="InterPro" id="IPR009100">
    <property type="entry name" value="AcylCoA_DH/oxidase_NM_dom_sf"/>
</dbReference>
<dbReference type="Gene3D" id="2.40.110.10">
    <property type="entry name" value="Butyryl-CoA Dehydrogenase, subunit A, domain 2"/>
    <property type="match status" value="2"/>
</dbReference>
<evidence type="ECO:0000256" key="1">
    <source>
        <dbReference type="ARBA" id="ARBA00001974"/>
    </source>
</evidence>
<accession>A0A4D4MX41</accession>
<dbReference type="Pfam" id="PF02770">
    <property type="entry name" value="Acyl-CoA_dh_M"/>
    <property type="match status" value="2"/>
</dbReference>
<evidence type="ECO:0008006" key="10">
    <source>
        <dbReference type="Google" id="ProtNLM"/>
    </source>
</evidence>
<evidence type="ECO:0000259" key="6">
    <source>
        <dbReference type="Pfam" id="PF00441"/>
    </source>
</evidence>
<protein>
    <recommendedName>
        <fullName evidence="10">Acyl-CoA dehydrogenase</fullName>
    </recommendedName>
</protein>
<comment type="caution">
    <text evidence="8">The sequence shown here is derived from an EMBL/GenBank/DDBJ whole genome shotgun (WGS) entry which is preliminary data.</text>
</comment>
<organism evidence="8 9">
    <name type="scientific">Streptomyces avermitilis</name>
    <dbReference type="NCBI Taxonomy" id="33903"/>
    <lineage>
        <taxon>Bacteria</taxon>
        <taxon>Bacillati</taxon>
        <taxon>Actinomycetota</taxon>
        <taxon>Actinomycetes</taxon>
        <taxon>Kitasatosporales</taxon>
        <taxon>Streptomycetaceae</taxon>
        <taxon>Streptomyces</taxon>
    </lineage>
</organism>
<comment type="similarity">
    <text evidence="2">Belongs to the acyl-CoA dehydrogenase family.</text>
</comment>
<dbReference type="SUPFAM" id="SSF47203">
    <property type="entry name" value="Acyl-CoA dehydrogenase C-terminal domain-like"/>
    <property type="match status" value="2"/>
</dbReference>
<evidence type="ECO:0000256" key="4">
    <source>
        <dbReference type="ARBA" id="ARBA00022827"/>
    </source>
</evidence>
<reference evidence="8 9" key="1">
    <citation type="submission" date="2019-04" db="EMBL/GenBank/DDBJ databases">
        <title>Draft genome sequences of Streptomyces avermitilis ATCC 31267.</title>
        <authorList>
            <person name="Komaki H."/>
            <person name="Tamura T."/>
            <person name="Hosoyama A."/>
        </authorList>
    </citation>
    <scope>NUCLEOTIDE SEQUENCE [LARGE SCALE GENOMIC DNA]</scope>
    <source>
        <strain evidence="8 9">ATCC 31267</strain>
    </source>
</reference>
<proteinExistence type="inferred from homology"/>
<dbReference type="PANTHER" id="PTHR43884">
    <property type="entry name" value="ACYL-COA DEHYDROGENASE"/>
    <property type="match status" value="1"/>
</dbReference>
<dbReference type="Gene3D" id="1.20.140.10">
    <property type="entry name" value="Butyryl-CoA Dehydrogenase, subunit A, domain 3"/>
    <property type="match status" value="2"/>
</dbReference>
<keyword evidence="3" id="KW-0285">Flavoprotein</keyword>
<dbReference type="InterPro" id="IPR036250">
    <property type="entry name" value="AcylCo_DH-like_C"/>
</dbReference>
<dbReference type="SUPFAM" id="SSF56645">
    <property type="entry name" value="Acyl-CoA dehydrogenase NM domain-like"/>
    <property type="match status" value="2"/>
</dbReference>
<dbReference type="GO" id="GO:0005886">
    <property type="term" value="C:plasma membrane"/>
    <property type="evidence" value="ECO:0007669"/>
    <property type="project" value="TreeGrafter"/>
</dbReference>
<feature type="domain" description="Acyl-CoA dehydrogenase/oxidase C-terminal" evidence="6">
    <location>
        <begin position="181"/>
        <end position="330"/>
    </location>
</feature>
<dbReference type="Pfam" id="PF00441">
    <property type="entry name" value="Acyl-CoA_dh_1"/>
    <property type="match status" value="1"/>
</dbReference>
<evidence type="ECO:0000256" key="2">
    <source>
        <dbReference type="ARBA" id="ARBA00009347"/>
    </source>
</evidence>
<evidence type="ECO:0000256" key="5">
    <source>
        <dbReference type="SAM" id="MobiDB-lite"/>
    </source>
</evidence>
<dbReference type="GO" id="GO:0050660">
    <property type="term" value="F:flavin adenine dinucleotide binding"/>
    <property type="evidence" value="ECO:0007669"/>
    <property type="project" value="InterPro"/>
</dbReference>
<comment type="cofactor">
    <cofactor evidence="1">
        <name>FAD</name>
        <dbReference type="ChEBI" id="CHEBI:57692"/>
    </cofactor>
</comment>
<feature type="region of interest" description="Disordered" evidence="5">
    <location>
        <begin position="523"/>
        <end position="566"/>
    </location>
</feature>
<dbReference type="InterPro" id="IPR006091">
    <property type="entry name" value="Acyl-CoA_Oxase/DH_mid-dom"/>
</dbReference>
<evidence type="ECO:0000256" key="3">
    <source>
        <dbReference type="ARBA" id="ARBA00022630"/>
    </source>
</evidence>
<dbReference type="EMBL" id="BJHY01000001">
    <property type="protein sequence ID" value="GDY76256.1"/>
    <property type="molecule type" value="Genomic_DNA"/>
</dbReference>
<dbReference type="InterPro" id="IPR046373">
    <property type="entry name" value="Acyl-CoA_Oxase/DH_mid-dom_sf"/>
</dbReference>
<dbReference type="GO" id="GO:0003995">
    <property type="term" value="F:acyl-CoA dehydrogenase activity"/>
    <property type="evidence" value="ECO:0007669"/>
    <property type="project" value="TreeGrafter"/>
</dbReference>
<feature type="domain" description="Acyl-CoA oxidase/dehydrogenase middle" evidence="7">
    <location>
        <begin position="686"/>
        <end position="783"/>
    </location>
</feature>
<evidence type="ECO:0000313" key="9">
    <source>
        <dbReference type="Proteomes" id="UP000299211"/>
    </source>
</evidence>
<dbReference type="PANTHER" id="PTHR43884:SF19">
    <property type="entry name" value="ACYL-COA DEHYDROGENASE FADE4-RELATED"/>
    <property type="match status" value="1"/>
</dbReference>
<name>A0A4D4MX41_STRAX</name>
<evidence type="ECO:0000313" key="8">
    <source>
        <dbReference type="EMBL" id="GDY76256.1"/>
    </source>
</evidence>
<gene>
    <name evidence="8" type="ORF">SAV31267_057410</name>
</gene>
<evidence type="ECO:0000259" key="7">
    <source>
        <dbReference type="Pfam" id="PF02770"/>
    </source>
</evidence>
<feature type="domain" description="Acyl-CoA oxidase/dehydrogenase middle" evidence="7">
    <location>
        <begin position="72"/>
        <end position="166"/>
    </location>
</feature>
<keyword evidence="4" id="KW-0274">FAD</keyword>